<dbReference type="SUPFAM" id="SSF103481">
    <property type="entry name" value="Multidrug resistance efflux transporter EmrE"/>
    <property type="match status" value="2"/>
</dbReference>
<keyword evidence="4 6" id="KW-1133">Transmembrane helix</keyword>
<dbReference type="eggNOG" id="COG0697">
    <property type="taxonomic scope" value="Bacteria"/>
</dbReference>
<feature type="transmembrane region" description="Helical" evidence="6">
    <location>
        <begin position="181"/>
        <end position="200"/>
    </location>
</feature>
<dbReference type="EMBL" id="CP016896">
    <property type="protein sequence ID" value="APV35650.1"/>
    <property type="molecule type" value="Genomic_DNA"/>
</dbReference>
<keyword evidence="3 6" id="KW-0812">Transmembrane</keyword>
<evidence type="ECO:0000313" key="8">
    <source>
        <dbReference type="EMBL" id="APV35650.1"/>
    </source>
</evidence>
<feature type="transmembrane region" description="Helical" evidence="6">
    <location>
        <begin position="122"/>
        <end position="140"/>
    </location>
</feature>
<reference evidence="8 9" key="1">
    <citation type="submission" date="2016-08" db="EMBL/GenBank/DDBJ databases">
        <title>Complete genome sequence of Acinetobacter baylyi strain GFJ2.</title>
        <authorList>
            <person name="Tabata M."/>
            <person name="Kuboki S."/>
            <person name="Gibu N."/>
            <person name="Kinouchi Y."/>
            <person name="Vangnai A."/>
            <person name="Kasai D."/>
            <person name="Fukuda M."/>
        </authorList>
    </citation>
    <scope>NUCLEOTIDE SEQUENCE [LARGE SCALE GENOMIC DNA]</scope>
    <source>
        <strain evidence="8 9">GFJ2</strain>
    </source>
</reference>
<feature type="transmembrane region" description="Helical" evidence="6">
    <location>
        <begin position="266"/>
        <end position="286"/>
    </location>
</feature>
<dbReference type="PANTHER" id="PTHR42920:SF5">
    <property type="entry name" value="EAMA DOMAIN-CONTAINING PROTEIN"/>
    <property type="match status" value="1"/>
</dbReference>
<feature type="transmembrane region" description="Helical" evidence="6">
    <location>
        <begin position="38"/>
        <end position="56"/>
    </location>
</feature>
<feature type="domain" description="EamA" evidence="7">
    <location>
        <begin position="11"/>
        <end position="139"/>
    </location>
</feature>
<evidence type="ECO:0000256" key="4">
    <source>
        <dbReference type="ARBA" id="ARBA00022989"/>
    </source>
</evidence>
<feature type="transmembrane region" description="Helical" evidence="6">
    <location>
        <begin position="97"/>
        <end position="115"/>
    </location>
</feature>
<keyword evidence="2" id="KW-1003">Cell membrane</keyword>
<comment type="subcellular location">
    <subcellularLocation>
        <location evidence="1">Cell membrane</location>
        <topology evidence="1">Multi-pass membrane protein</topology>
    </subcellularLocation>
</comment>
<dbReference type="InterPro" id="IPR037185">
    <property type="entry name" value="EmrE-like"/>
</dbReference>
<evidence type="ECO:0000313" key="9">
    <source>
        <dbReference type="Proteomes" id="UP000185674"/>
    </source>
</evidence>
<dbReference type="KEGG" id="asol:BEN76_06315"/>
<feature type="transmembrane region" description="Helical" evidence="6">
    <location>
        <begin position="12"/>
        <end position="32"/>
    </location>
</feature>
<keyword evidence="5 6" id="KW-0472">Membrane</keyword>
<evidence type="ECO:0000256" key="6">
    <source>
        <dbReference type="SAM" id="Phobius"/>
    </source>
</evidence>
<sequence length="296" mass="32551">MSITSSSKFPEIVLILITILWGGTFLAVHYALNFTSPIFFVGIRFGIAAAVLFLVSYQQLKNFSRQEVIAGFFIGIVIAFSYVFQTVGLQTITSSESAFLTALYVPFVPILLFLFFKKVPAFNIWIGVVLAFFGLLLLTGNSMSQIDLSYGQIMTICSAIGIAMEIILIGFFAGKVNLGKVTFIQLVVASIACFVAIPFSQSEYIPNLSWQFMLIVGALGCASALIQFAMNWAQRTVDPSKAAIIYSGEPVWAAIFGRLAGERLSILSIFGGILVLLGVLVSELKFKKLWVYFFKR</sequence>
<protein>
    <submittedName>
        <fullName evidence="8">EamA family transporter</fullName>
    </submittedName>
</protein>
<feature type="transmembrane region" description="Helical" evidence="6">
    <location>
        <begin position="212"/>
        <end position="230"/>
    </location>
</feature>
<organism evidence="8 9">
    <name type="scientific">Acinetobacter soli</name>
    <dbReference type="NCBI Taxonomy" id="487316"/>
    <lineage>
        <taxon>Bacteria</taxon>
        <taxon>Pseudomonadati</taxon>
        <taxon>Pseudomonadota</taxon>
        <taxon>Gammaproteobacteria</taxon>
        <taxon>Moraxellales</taxon>
        <taxon>Moraxellaceae</taxon>
        <taxon>Acinetobacter</taxon>
    </lineage>
</organism>
<evidence type="ECO:0000259" key="7">
    <source>
        <dbReference type="Pfam" id="PF00892"/>
    </source>
</evidence>
<dbReference type="Pfam" id="PF00892">
    <property type="entry name" value="EamA"/>
    <property type="match status" value="2"/>
</dbReference>
<evidence type="ECO:0000256" key="5">
    <source>
        <dbReference type="ARBA" id="ARBA00023136"/>
    </source>
</evidence>
<evidence type="ECO:0000256" key="2">
    <source>
        <dbReference type="ARBA" id="ARBA00022475"/>
    </source>
</evidence>
<proteinExistence type="predicted"/>
<evidence type="ECO:0000256" key="1">
    <source>
        <dbReference type="ARBA" id="ARBA00004651"/>
    </source>
</evidence>
<feature type="domain" description="EamA" evidence="7">
    <location>
        <begin position="150"/>
        <end position="281"/>
    </location>
</feature>
<dbReference type="InterPro" id="IPR000620">
    <property type="entry name" value="EamA_dom"/>
</dbReference>
<dbReference type="GO" id="GO:0005886">
    <property type="term" value="C:plasma membrane"/>
    <property type="evidence" value="ECO:0007669"/>
    <property type="project" value="UniProtKB-SubCell"/>
</dbReference>
<evidence type="ECO:0000256" key="3">
    <source>
        <dbReference type="ARBA" id="ARBA00022692"/>
    </source>
</evidence>
<gene>
    <name evidence="8" type="ORF">BEN76_06315</name>
</gene>
<dbReference type="AlphaFoldDB" id="A0A1P8EHF4"/>
<accession>A0A1P8EHF4</accession>
<feature type="transmembrane region" description="Helical" evidence="6">
    <location>
        <begin position="152"/>
        <end position="174"/>
    </location>
</feature>
<name>A0A1P8EHF4_9GAMM</name>
<dbReference type="InterPro" id="IPR051258">
    <property type="entry name" value="Diverse_Substrate_Transporter"/>
</dbReference>
<dbReference type="Proteomes" id="UP000185674">
    <property type="component" value="Chromosome"/>
</dbReference>
<feature type="transmembrane region" description="Helical" evidence="6">
    <location>
        <begin position="68"/>
        <end position="85"/>
    </location>
</feature>
<dbReference type="PANTHER" id="PTHR42920">
    <property type="entry name" value="OS03G0707200 PROTEIN-RELATED"/>
    <property type="match status" value="1"/>
</dbReference>
<dbReference type="RefSeq" id="WP_076032621.1">
    <property type="nucleotide sequence ID" value="NZ_CP016896.1"/>
</dbReference>
<dbReference type="STRING" id="487316.BEN76_06315"/>